<reference evidence="2 3" key="1">
    <citation type="submission" date="2023-06" db="EMBL/GenBank/DDBJ databases">
        <authorList>
            <person name="Feng G."/>
            <person name="Li J."/>
            <person name="Zhu H."/>
        </authorList>
    </citation>
    <scope>NUCLEOTIDE SEQUENCE [LARGE SCALE GENOMIC DNA]</scope>
    <source>
        <strain evidence="2 3">RHCKG23</strain>
    </source>
</reference>
<sequence>MTGTSDADGAVGAGALGGFVDDFLASMDGWPAVDPRRTADDSDRVDAPAGTERARDHSG</sequence>
<evidence type="ECO:0000256" key="1">
    <source>
        <dbReference type="SAM" id="MobiDB-lite"/>
    </source>
</evidence>
<accession>A0ABT7T1S2</accession>
<dbReference type="EMBL" id="JAUCML010000001">
    <property type="protein sequence ID" value="MDM7883524.1"/>
    <property type="molecule type" value="Genomic_DNA"/>
</dbReference>
<feature type="region of interest" description="Disordered" evidence="1">
    <location>
        <begin position="27"/>
        <end position="59"/>
    </location>
</feature>
<comment type="caution">
    <text evidence="2">The sequence shown here is derived from an EMBL/GenBank/DDBJ whole genome shotgun (WGS) entry which is preliminary data.</text>
</comment>
<dbReference type="Proteomes" id="UP001237823">
    <property type="component" value="Unassembled WGS sequence"/>
</dbReference>
<gene>
    <name evidence="2" type="ORF">QUG92_00240</name>
</gene>
<dbReference type="RefSeq" id="WP_182045580.1">
    <property type="nucleotide sequence ID" value="NZ_JAUCML010000001.1"/>
</dbReference>
<name>A0ABT7T1S2_9MICO</name>
<evidence type="ECO:0000313" key="3">
    <source>
        <dbReference type="Proteomes" id="UP001237823"/>
    </source>
</evidence>
<feature type="compositionally biased region" description="Basic and acidic residues" evidence="1">
    <location>
        <begin position="34"/>
        <end position="59"/>
    </location>
</feature>
<evidence type="ECO:0000313" key="2">
    <source>
        <dbReference type="EMBL" id="MDM7883524.1"/>
    </source>
</evidence>
<proteinExistence type="predicted"/>
<keyword evidence="3" id="KW-1185">Reference proteome</keyword>
<protein>
    <submittedName>
        <fullName evidence="2">Uncharacterized protein</fullName>
    </submittedName>
</protein>
<organism evidence="2 3">
    <name type="scientific">Curtobacterium citri</name>
    <dbReference type="NCBI Taxonomy" id="3055139"/>
    <lineage>
        <taxon>Bacteria</taxon>
        <taxon>Bacillati</taxon>
        <taxon>Actinomycetota</taxon>
        <taxon>Actinomycetes</taxon>
        <taxon>Micrococcales</taxon>
        <taxon>Microbacteriaceae</taxon>
        <taxon>Curtobacterium</taxon>
    </lineage>
</organism>